<dbReference type="AlphaFoldDB" id="A0A8E2AIT6"/>
<dbReference type="EMBL" id="KV722619">
    <property type="protein sequence ID" value="OCH84953.1"/>
    <property type="molecule type" value="Genomic_DNA"/>
</dbReference>
<organism evidence="2 3">
    <name type="scientific">Obba rivulosa</name>
    <dbReference type="NCBI Taxonomy" id="1052685"/>
    <lineage>
        <taxon>Eukaryota</taxon>
        <taxon>Fungi</taxon>
        <taxon>Dikarya</taxon>
        <taxon>Basidiomycota</taxon>
        <taxon>Agaricomycotina</taxon>
        <taxon>Agaricomycetes</taxon>
        <taxon>Polyporales</taxon>
        <taxon>Gelatoporiaceae</taxon>
        <taxon>Obba</taxon>
    </lineage>
</organism>
<gene>
    <name evidence="2" type="ORF">OBBRIDRAFT_807873</name>
</gene>
<feature type="compositionally biased region" description="Basic and acidic residues" evidence="1">
    <location>
        <begin position="99"/>
        <end position="109"/>
    </location>
</feature>
<proteinExistence type="predicted"/>
<name>A0A8E2AIT6_9APHY</name>
<evidence type="ECO:0000256" key="1">
    <source>
        <dbReference type="SAM" id="MobiDB-lite"/>
    </source>
</evidence>
<keyword evidence="3" id="KW-1185">Reference proteome</keyword>
<evidence type="ECO:0000313" key="2">
    <source>
        <dbReference type="EMBL" id="OCH84953.1"/>
    </source>
</evidence>
<protein>
    <submittedName>
        <fullName evidence="2">Uncharacterized protein</fullName>
    </submittedName>
</protein>
<reference evidence="2 3" key="1">
    <citation type="submission" date="2016-07" db="EMBL/GenBank/DDBJ databases">
        <title>Draft genome of the white-rot fungus Obba rivulosa 3A-2.</title>
        <authorList>
            <consortium name="DOE Joint Genome Institute"/>
            <person name="Miettinen O."/>
            <person name="Riley R."/>
            <person name="Acob R."/>
            <person name="Barry K."/>
            <person name="Cullen D."/>
            <person name="De Vries R."/>
            <person name="Hainaut M."/>
            <person name="Hatakka A."/>
            <person name="Henrissat B."/>
            <person name="Hilden K."/>
            <person name="Kuo R."/>
            <person name="Labutti K."/>
            <person name="Lipzen A."/>
            <person name="Makela M.R."/>
            <person name="Sandor L."/>
            <person name="Spatafora J.W."/>
            <person name="Grigoriev I.V."/>
            <person name="Hibbett D.S."/>
        </authorList>
    </citation>
    <scope>NUCLEOTIDE SEQUENCE [LARGE SCALE GENOMIC DNA]</scope>
    <source>
        <strain evidence="2 3">3A-2</strain>
    </source>
</reference>
<sequence length="121" mass="13732">MASKASEEHLRAAKSSQKGFYCFYSVSVLHYSNIEASAGSVSSEDDLNADLSWTLGLVYDSLKVDYQLKDEDVNVEEESDWEELENEDFFKTMIEFARDAGDDPRDKNWAPETRQSASKQS</sequence>
<dbReference type="Proteomes" id="UP000250043">
    <property type="component" value="Unassembled WGS sequence"/>
</dbReference>
<accession>A0A8E2AIT6</accession>
<evidence type="ECO:0000313" key="3">
    <source>
        <dbReference type="Proteomes" id="UP000250043"/>
    </source>
</evidence>
<feature type="region of interest" description="Disordered" evidence="1">
    <location>
        <begin position="99"/>
        <end position="121"/>
    </location>
</feature>